<dbReference type="GO" id="GO:0009236">
    <property type="term" value="P:cobalamin biosynthetic process"/>
    <property type="evidence" value="ECO:0007669"/>
    <property type="project" value="UniProtKB-KW"/>
</dbReference>
<dbReference type="PANTHER" id="PTHR43873:SF1">
    <property type="entry name" value="COBYRINATE A,C-DIAMIDE SYNTHASE"/>
    <property type="match status" value="1"/>
</dbReference>
<evidence type="ECO:0000313" key="12">
    <source>
        <dbReference type="Proteomes" id="UP000001520"/>
    </source>
</evidence>
<dbReference type="InterPro" id="IPR011698">
    <property type="entry name" value="GATase_3"/>
</dbReference>
<dbReference type="EC" id="6.3.1.-" evidence="11"/>
<comment type="pathway">
    <text evidence="2">Cofactor biosynthesis; adenosylcobalamin biosynthesis.</text>
</comment>
<dbReference type="Gene3D" id="3.40.50.300">
    <property type="entry name" value="P-loop containing nucleotide triphosphate hydrolases"/>
    <property type="match status" value="1"/>
</dbReference>
<dbReference type="PANTHER" id="PTHR43873">
    <property type="entry name" value="COBYRINATE A,C-DIAMIDE SYNTHASE"/>
    <property type="match status" value="1"/>
</dbReference>
<proteinExistence type="predicted"/>
<keyword evidence="6" id="KW-0067">ATP-binding</keyword>
<dbReference type="InterPro" id="IPR004484">
    <property type="entry name" value="CbiA/CobB_synth"/>
</dbReference>
<dbReference type="SUPFAM" id="SSF52540">
    <property type="entry name" value="P-loop containing nucleoside triphosphate hydrolases"/>
    <property type="match status" value="1"/>
</dbReference>
<evidence type="ECO:0000259" key="9">
    <source>
        <dbReference type="Pfam" id="PF01656"/>
    </source>
</evidence>
<dbReference type="STRING" id="639282.DEFDS_2061"/>
<reference evidence="11 12" key="1">
    <citation type="journal article" date="2010" name="DNA Res.">
        <title>Bacterial lifestyle in a deep-sea hydrothermal vent chimney revealed by the genome sequence of the thermophilic bacterium Deferribacter desulfuricans SSM1.</title>
        <authorList>
            <person name="Takaki Y."/>
            <person name="Shimamura S."/>
            <person name="Nakagawa S."/>
            <person name="Fukuhara Y."/>
            <person name="Horikawa H."/>
            <person name="Ankai A."/>
            <person name="Harada T."/>
            <person name="Hosoyama A."/>
            <person name="Oguchi A."/>
            <person name="Fukui S."/>
            <person name="Fujita N."/>
            <person name="Takami H."/>
            <person name="Takai K."/>
        </authorList>
    </citation>
    <scope>NUCLEOTIDE SEQUENCE [LARGE SCALE GENOMIC DNA]</scope>
    <source>
        <strain evidence="12">DSM 14783 / JCM 11476 / NBRC 101012 / SSM1</strain>
    </source>
</reference>
<organism evidence="11 12">
    <name type="scientific">Deferribacter desulfuricans (strain DSM 14783 / JCM 11476 / NBRC 101012 / SSM1)</name>
    <dbReference type="NCBI Taxonomy" id="639282"/>
    <lineage>
        <taxon>Bacteria</taxon>
        <taxon>Pseudomonadati</taxon>
        <taxon>Deferribacterota</taxon>
        <taxon>Deferribacteres</taxon>
        <taxon>Deferribacterales</taxon>
        <taxon>Deferribacteraceae</taxon>
        <taxon>Deferribacter</taxon>
    </lineage>
</organism>
<dbReference type="AlphaFoldDB" id="D3P9X0"/>
<keyword evidence="12" id="KW-1185">Reference proteome</keyword>
<comment type="cofactor">
    <cofactor evidence="1">
        <name>Mg(2+)</name>
        <dbReference type="ChEBI" id="CHEBI:18420"/>
    </cofactor>
</comment>
<keyword evidence="7" id="KW-0460">Magnesium</keyword>
<keyword evidence="5" id="KW-0547">Nucleotide-binding</keyword>
<dbReference type="InterPro" id="IPR002586">
    <property type="entry name" value="CobQ/CobB/MinD/ParA_Nub-bd_dom"/>
</dbReference>
<gene>
    <name evidence="11" type="primary">cbiA1</name>
    <name evidence="11" type="ordered locus">DEFDS_2061</name>
</gene>
<evidence type="ECO:0000256" key="2">
    <source>
        <dbReference type="ARBA" id="ARBA00004953"/>
    </source>
</evidence>
<feature type="domain" description="CobQ/CobB/MinD/ParA nucleotide binding" evidence="9">
    <location>
        <begin position="9"/>
        <end position="188"/>
    </location>
</feature>
<evidence type="ECO:0000256" key="5">
    <source>
        <dbReference type="ARBA" id="ARBA00022741"/>
    </source>
</evidence>
<dbReference type="NCBIfam" id="NF002204">
    <property type="entry name" value="PRK01077.1"/>
    <property type="match status" value="1"/>
</dbReference>
<evidence type="ECO:0000259" key="10">
    <source>
        <dbReference type="Pfam" id="PF07685"/>
    </source>
</evidence>
<keyword evidence="4 11" id="KW-0436">Ligase</keyword>
<evidence type="ECO:0000313" key="11">
    <source>
        <dbReference type="EMBL" id="BAI81510.1"/>
    </source>
</evidence>
<dbReference type="SUPFAM" id="SSF52317">
    <property type="entry name" value="Class I glutamine amidotransferase-like"/>
    <property type="match status" value="1"/>
</dbReference>
<evidence type="ECO:0000256" key="7">
    <source>
        <dbReference type="ARBA" id="ARBA00022842"/>
    </source>
</evidence>
<evidence type="ECO:0000256" key="4">
    <source>
        <dbReference type="ARBA" id="ARBA00022598"/>
    </source>
</evidence>
<dbReference type="NCBIfam" id="TIGR00379">
    <property type="entry name" value="cobB"/>
    <property type="match status" value="1"/>
</dbReference>
<name>D3P9X0_DEFDS</name>
<accession>D3P9X0</accession>
<evidence type="ECO:0000256" key="3">
    <source>
        <dbReference type="ARBA" id="ARBA00022573"/>
    </source>
</evidence>
<evidence type="ECO:0000256" key="1">
    <source>
        <dbReference type="ARBA" id="ARBA00001946"/>
    </source>
</evidence>
<feature type="domain" description="CobB/CobQ-like glutamine amidotransferase" evidence="10">
    <location>
        <begin position="249"/>
        <end position="436"/>
    </location>
</feature>
<dbReference type="KEGG" id="ddf:DEFDS_2061"/>
<dbReference type="Pfam" id="PF01656">
    <property type="entry name" value="CbiA"/>
    <property type="match status" value="1"/>
</dbReference>
<dbReference type="Proteomes" id="UP000001520">
    <property type="component" value="Chromosome"/>
</dbReference>
<dbReference type="GO" id="GO:0005524">
    <property type="term" value="F:ATP binding"/>
    <property type="evidence" value="ECO:0007669"/>
    <property type="project" value="UniProtKB-KW"/>
</dbReference>
<dbReference type="InterPro" id="IPR027417">
    <property type="entry name" value="P-loop_NTPase"/>
</dbReference>
<dbReference type="HOGENOM" id="CLU_022752_2_1_0"/>
<dbReference type="Gene3D" id="3.40.50.880">
    <property type="match status" value="1"/>
</dbReference>
<keyword evidence="8" id="KW-0315">Glutamine amidotransferase</keyword>
<dbReference type="GO" id="GO:0042242">
    <property type="term" value="F:cobyrinic acid a,c-diamide synthase activity"/>
    <property type="evidence" value="ECO:0007669"/>
    <property type="project" value="InterPro"/>
</dbReference>
<dbReference type="PROSITE" id="PS51274">
    <property type="entry name" value="GATASE_COBBQ"/>
    <property type="match status" value="1"/>
</dbReference>
<dbReference type="InterPro" id="IPR029062">
    <property type="entry name" value="Class_I_gatase-like"/>
</dbReference>
<evidence type="ECO:0000256" key="8">
    <source>
        <dbReference type="ARBA" id="ARBA00022962"/>
    </source>
</evidence>
<sequence>MQVVKKAVLIASDKSGSGKSLFTIFLSRYFTLNQKSVLPFKCGPDYIDTLHLKYATGNNAYNLDTVLINKEKLKHNFLLKLNSYDMAIIEGVMGFYDGIDYKTFAGSTYEVAKLLNLPVLFILDASSTSFTIASRIKGLISLGGNINVAGVVLNNVGSKKHEKMLINAIEYHTDLKVFGAIPKMKDLVLLSRHLGIYTAFEVEENLYDNIVNTFLNYVDVEKIFENIDYIYDEVAIENKTKTKDKKAYIAFDEAFNFYYQDNIDFLEENGFQVINFSPLKDELPENPDFIYFGGGYPELYAEQLSKNNKLKNYIKEASKKGVPILAECGGMMFLSNGIKVKNEFFEMCKVFDVNVEMTEKRQALGYVDITSLKHTDLFEEGENFIGHEFHYSKIKECNEDYVFKIKKITDNSVNYDGFVKFKTLASYTHFHFLSDNCIIKNIIRGGC</sequence>
<dbReference type="EMBL" id="AP011529">
    <property type="protein sequence ID" value="BAI81510.1"/>
    <property type="molecule type" value="Genomic_DNA"/>
</dbReference>
<dbReference type="Pfam" id="PF07685">
    <property type="entry name" value="GATase_3"/>
    <property type="match status" value="1"/>
</dbReference>
<dbReference type="eggNOG" id="COG1797">
    <property type="taxonomic scope" value="Bacteria"/>
</dbReference>
<evidence type="ECO:0000256" key="6">
    <source>
        <dbReference type="ARBA" id="ARBA00022840"/>
    </source>
</evidence>
<protein>
    <submittedName>
        <fullName evidence="11">Cobyrinic acid a,c-diamide synthase</fullName>
        <ecNumber evidence="11">6.3.1.-</ecNumber>
    </submittedName>
</protein>
<keyword evidence="3" id="KW-0169">Cobalamin biosynthesis</keyword>
<dbReference type="CDD" id="cd03130">
    <property type="entry name" value="GATase1_CobB"/>
    <property type="match status" value="1"/>
</dbReference>